<name>A0ABQ0G4V2_9PEZI</name>
<evidence type="ECO:0000313" key="3">
    <source>
        <dbReference type="EMBL" id="GAB1312798.1"/>
    </source>
</evidence>
<feature type="compositionally biased region" description="Polar residues" evidence="1">
    <location>
        <begin position="160"/>
        <end position="179"/>
    </location>
</feature>
<feature type="transmembrane region" description="Helical" evidence="2">
    <location>
        <begin position="102"/>
        <end position="125"/>
    </location>
</feature>
<organism evidence="3 4">
    <name type="scientific">Madurella fahalii</name>
    <dbReference type="NCBI Taxonomy" id="1157608"/>
    <lineage>
        <taxon>Eukaryota</taxon>
        <taxon>Fungi</taxon>
        <taxon>Dikarya</taxon>
        <taxon>Ascomycota</taxon>
        <taxon>Pezizomycotina</taxon>
        <taxon>Sordariomycetes</taxon>
        <taxon>Sordariomycetidae</taxon>
        <taxon>Sordariales</taxon>
        <taxon>Sordariales incertae sedis</taxon>
        <taxon>Madurella</taxon>
    </lineage>
</organism>
<accession>A0ABQ0G4V2</accession>
<evidence type="ECO:0000256" key="2">
    <source>
        <dbReference type="SAM" id="Phobius"/>
    </source>
</evidence>
<protein>
    <submittedName>
        <fullName evidence="3">Uncharacterized protein</fullName>
    </submittedName>
</protein>
<feature type="region of interest" description="Disordered" evidence="1">
    <location>
        <begin position="148"/>
        <end position="206"/>
    </location>
</feature>
<keyword evidence="2" id="KW-1133">Transmembrane helix</keyword>
<evidence type="ECO:0000256" key="1">
    <source>
        <dbReference type="SAM" id="MobiDB-lite"/>
    </source>
</evidence>
<dbReference type="GeneID" id="98173753"/>
<sequence length="307" mass="31954">MAEMRGPAGDHLAAPCEGSAGASHHHSTLEVVFAPDYDKEAVRQSAADCDKVVVQQPDIPPPPFDQKYYTLQTPIPTSAAPWERDVGVVDEKKILGLKRRTFFITAWVVSVVIAIAVGLGAGLGATMGLRSTSSSGTTAGAVTGSLSTTTIVPTTSPTSAHDSSSVSTQTPQSEPSATMSLIQGSSSPSPTSIVQSSTSSAPQSTASLKIGGVGGRCSNEWGGDCICLDDGICRNKWKGTPYTGTPDNWPCPDDPDNIMACIIQPCLGKLEPSQCLWREACRELDPGTGSAPICPGGDDFVCCAHSW</sequence>
<proteinExistence type="predicted"/>
<gene>
    <name evidence="3" type="ORF">MFIFM68171_03008</name>
</gene>
<dbReference type="Proteomes" id="UP001628179">
    <property type="component" value="Unassembled WGS sequence"/>
</dbReference>
<dbReference type="EMBL" id="BAAFSV010000002">
    <property type="protein sequence ID" value="GAB1312798.1"/>
    <property type="molecule type" value="Genomic_DNA"/>
</dbReference>
<keyword evidence="2" id="KW-0812">Transmembrane</keyword>
<keyword evidence="2" id="KW-0472">Membrane</keyword>
<comment type="caution">
    <text evidence="3">The sequence shown here is derived from an EMBL/GenBank/DDBJ whole genome shotgun (WGS) entry which is preliminary data.</text>
</comment>
<reference evidence="3 4" key="1">
    <citation type="submission" date="2024-09" db="EMBL/GenBank/DDBJ databases">
        <title>Itraconazole resistance in Madurella fahalii resulting from another homologue of gene encoding cytochrome P450 14-alpha sterol demethylase (CYP51).</title>
        <authorList>
            <person name="Yoshioka I."/>
            <person name="Fahal A.H."/>
            <person name="Kaneko S."/>
            <person name="Yaguchi T."/>
        </authorList>
    </citation>
    <scope>NUCLEOTIDE SEQUENCE [LARGE SCALE GENOMIC DNA]</scope>
    <source>
        <strain evidence="3 4">IFM 68171</strain>
    </source>
</reference>
<keyword evidence="4" id="KW-1185">Reference proteome</keyword>
<feature type="compositionally biased region" description="Low complexity" evidence="1">
    <location>
        <begin position="148"/>
        <end position="159"/>
    </location>
</feature>
<dbReference type="RefSeq" id="XP_070914531.1">
    <property type="nucleotide sequence ID" value="XM_071058430.1"/>
</dbReference>
<evidence type="ECO:0000313" key="4">
    <source>
        <dbReference type="Proteomes" id="UP001628179"/>
    </source>
</evidence>
<feature type="region of interest" description="Disordered" evidence="1">
    <location>
        <begin position="1"/>
        <end position="21"/>
    </location>
</feature>
<feature type="compositionally biased region" description="Low complexity" evidence="1">
    <location>
        <begin position="180"/>
        <end position="206"/>
    </location>
</feature>